<dbReference type="SUPFAM" id="SSF46689">
    <property type="entry name" value="Homeodomain-like"/>
    <property type="match status" value="1"/>
</dbReference>
<dbReference type="Proteomes" id="UP000825228">
    <property type="component" value="Unassembled WGS sequence"/>
</dbReference>
<dbReference type="InterPro" id="IPR009057">
    <property type="entry name" value="Homeodomain-like_sf"/>
</dbReference>
<feature type="coiled-coil region" evidence="1">
    <location>
        <begin position="79"/>
        <end position="106"/>
    </location>
</feature>
<evidence type="ECO:0000256" key="1">
    <source>
        <dbReference type="SAM" id="Coils"/>
    </source>
</evidence>
<evidence type="ECO:0000313" key="3">
    <source>
        <dbReference type="Proteomes" id="UP000825228"/>
    </source>
</evidence>
<sequence length="151" mass="17166">MTDVQVGRTATGVRKFSFAFKVEFLREWDAAVQRGAKARLMREHNLARQTVDRWLVSRERGEFTASMVTAARKSRFEVTNTERAELARLRKENEALKKKVAQGEAVQAILGKAYELLEGITESSTDTDEQIPPALMSATEYAKWLERTKLS</sequence>
<gene>
    <name evidence="2" type="ORF">HQ603_00400</name>
</gene>
<evidence type="ECO:0000313" key="2">
    <source>
        <dbReference type="EMBL" id="MBY6365204.1"/>
    </source>
</evidence>
<accession>A0ABS7NYJ2</accession>
<protein>
    <recommendedName>
        <fullName evidence="4">Transposase</fullName>
    </recommendedName>
</protein>
<name>A0ABS7NYJ2_9NOCA</name>
<organism evidence="2 3">
    <name type="scientific">Rhodococcoides corynebacterioides</name>
    <dbReference type="NCBI Taxonomy" id="53972"/>
    <lineage>
        <taxon>Bacteria</taxon>
        <taxon>Bacillati</taxon>
        <taxon>Actinomycetota</taxon>
        <taxon>Actinomycetes</taxon>
        <taxon>Mycobacteriales</taxon>
        <taxon>Nocardiaceae</taxon>
        <taxon>Rhodococcoides</taxon>
    </lineage>
</organism>
<evidence type="ECO:0008006" key="4">
    <source>
        <dbReference type="Google" id="ProtNLM"/>
    </source>
</evidence>
<dbReference type="EMBL" id="JABUBU010000001">
    <property type="protein sequence ID" value="MBY6365204.1"/>
    <property type="molecule type" value="Genomic_DNA"/>
</dbReference>
<keyword evidence="3" id="KW-1185">Reference proteome</keyword>
<reference evidence="2 3" key="1">
    <citation type="submission" date="2020-06" db="EMBL/GenBank/DDBJ databases">
        <title>Taxonomy, biology and ecology of Rhodococcus bacteria occurring in California pistachio and other woody hosts as revealed by genome sequence analyses.</title>
        <authorList>
            <person name="Gai Y."/>
            <person name="Riely B."/>
        </authorList>
    </citation>
    <scope>NUCLEOTIDE SEQUENCE [LARGE SCALE GENOMIC DNA]</scope>
    <source>
        <strain evidence="2 3">BP-281</strain>
    </source>
</reference>
<dbReference type="RefSeq" id="WP_261767541.1">
    <property type="nucleotide sequence ID" value="NZ_JABUBS010000005.1"/>
</dbReference>
<comment type="caution">
    <text evidence="2">The sequence shown here is derived from an EMBL/GenBank/DDBJ whole genome shotgun (WGS) entry which is preliminary data.</text>
</comment>
<keyword evidence="1" id="KW-0175">Coiled coil</keyword>
<proteinExistence type="predicted"/>